<dbReference type="Gene3D" id="1.10.150.130">
    <property type="match status" value="1"/>
</dbReference>
<evidence type="ECO:0000256" key="3">
    <source>
        <dbReference type="ARBA" id="ARBA00023172"/>
    </source>
</evidence>
<dbReference type="InterPro" id="IPR044068">
    <property type="entry name" value="CB"/>
</dbReference>
<dbReference type="SUPFAM" id="SSF56349">
    <property type="entry name" value="DNA breaking-rejoining enzymes"/>
    <property type="match status" value="1"/>
</dbReference>
<dbReference type="InterPro" id="IPR004107">
    <property type="entry name" value="Integrase_SAM-like_N"/>
</dbReference>
<evidence type="ECO:0000256" key="1">
    <source>
        <dbReference type="ARBA" id="ARBA00022908"/>
    </source>
</evidence>
<dbReference type="Pfam" id="PF00589">
    <property type="entry name" value="Phage_integrase"/>
    <property type="match status" value="1"/>
</dbReference>
<sequence length="309" mass="34388">MTSPIESSTPLDQAVEEYLDWQALDKGRSPNTVRAYKQDLTIFLTYAADVGVTRLDGVDRELLRAFQSDLARGPDRSTPLAAPTRHRRLVALRSFLRFCAREEWTPGDLGVTIDLPKLPRRLPKPLQDDELARVTADAAEDVELNPAGLRDRALVAFLISTGCRISEALALNRADWSRHTVIVRGKGDVDRSVVITDRACAEVDRYLTARTDEGPALFVSYSPGRIGRRLSVRGAEALCERLGTRDRVTKLHPHRFRHTAGTIVQEELGDPRLTADYLGHHGLGSVAGYTEVSRTRRAEASEALRRRGM</sequence>
<dbReference type="EMBL" id="JAVREH010000018">
    <property type="protein sequence ID" value="MDT0262486.1"/>
    <property type="molecule type" value="Genomic_DNA"/>
</dbReference>
<dbReference type="InterPro" id="IPR011010">
    <property type="entry name" value="DNA_brk_join_enz"/>
</dbReference>
<feature type="domain" description="Tyr recombinase" evidence="5">
    <location>
        <begin position="121"/>
        <end position="302"/>
    </location>
</feature>
<comment type="caution">
    <text evidence="7">The sequence shown here is derived from an EMBL/GenBank/DDBJ whole genome shotgun (WGS) entry which is preliminary data.</text>
</comment>
<evidence type="ECO:0000313" key="7">
    <source>
        <dbReference type="EMBL" id="MDT0262486.1"/>
    </source>
</evidence>
<dbReference type="InterPro" id="IPR010998">
    <property type="entry name" value="Integrase_recombinase_N"/>
</dbReference>
<evidence type="ECO:0000256" key="4">
    <source>
        <dbReference type="PROSITE-ProRule" id="PRU01248"/>
    </source>
</evidence>
<evidence type="ECO:0000256" key="2">
    <source>
        <dbReference type="ARBA" id="ARBA00023125"/>
    </source>
</evidence>
<dbReference type="Pfam" id="PF02899">
    <property type="entry name" value="Phage_int_SAM_1"/>
    <property type="match status" value="1"/>
</dbReference>
<keyword evidence="1" id="KW-0229">DNA integration</keyword>
<reference evidence="8" key="1">
    <citation type="submission" date="2023-07" db="EMBL/GenBank/DDBJ databases">
        <title>30 novel species of actinomycetes from the DSMZ collection.</title>
        <authorList>
            <person name="Nouioui I."/>
        </authorList>
    </citation>
    <scope>NUCLEOTIDE SEQUENCE [LARGE SCALE GENOMIC DNA]</scope>
    <source>
        <strain evidence="8">DSM 44399</strain>
    </source>
</reference>
<dbReference type="InterPro" id="IPR050090">
    <property type="entry name" value="Tyrosine_recombinase_XerCD"/>
</dbReference>
<dbReference type="RefSeq" id="WP_311423634.1">
    <property type="nucleotide sequence ID" value="NZ_JAVREH010000018.1"/>
</dbReference>
<dbReference type="PROSITE" id="PS51898">
    <property type="entry name" value="TYR_RECOMBINASE"/>
    <property type="match status" value="1"/>
</dbReference>
<protein>
    <submittedName>
        <fullName evidence="7">Tyrosine-type recombinase/integrase</fullName>
    </submittedName>
</protein>
<dbReference type="PROSITE" id="PS51900">
    <property type="entry name" value="CB"/>
    <property type="match status" value="1"/>
</dbReference>
<keyword evidence="3" id="KW-0233">DNA recombination</keyword>
<accession>A0ABU2JBX3</accession>
<dbReference type="Gene3D" id="1.10.443.10">
    <property type="entry name" value="Intergrase catalytic core"/>
    <property type="match status" value="1"/>
</dbReference>
<name>A0ABU2JBX3_9ACTN</name>
<dbReference type="Proteomes" id="UP001183176">
    <property type="component" value="Unassembled WGS sequence"/>
</dbReference>
<evidence type="ECO:0000259" key="5">
    <source>
        <dbReference type="PROSITE" id="PS51898"/>
    </source>
</evidence>
<keyword evidence="8" id="KW-1185">Reference proteome</keyword>
<evidence type="ECO:0000313" key="8">
    <source>
        <dbReference type="Proteomes" id="UP001183176"/>
    </source>
</evidence>
<dbReference type="InterPro" id="IPR013762">
    <property type="entry name" value="Integrase-like_cat_sf"/>
</dbReference>
<evidence type="ECO:0000259" key="6">
    <source>
        <dbReference type="PROSITE" id="PS51900"/>
    </source>
</evidence>
<dbReference type="PANTHER" id="PTHR30349">
    <property type="entry name" value="PHAGE INTEGRASE-RELATED"/>
    <property type="match status" value="1"/>
</dbReference>
<keyword evidence="2 4" id="KW-0238">DNA-binding</keyword>
<dbReference type="InterPro" id="IPR002104">
    <property type="entry name" value="Integrase_catalytic"/>
</dbReference>
<dbReference type="CDD" id="cd00397">
    <property type="entry name" value="DNA_BRE_C"/>
    <property type="match status" value="1"/>
</dbReference>
<dbReference type="PANTHER" id="PTHR30349:SF88">
    <property type="entry name" value="BLL1584 PROTEIN"/>
    <property type="match status" value="1"/>
</dbReference>
<gene>
    <name evidence="7" type="ORF">RM423_13895</name>
</gene>
<organism evidence="7 8">
    <name type="scientific">Jatrophihabitans lederbergiae</name>
    <dbReference type="NCBI Taxonomy" id="3075547"/>
    <lineage>
        <taxon>Bacteria</taxon>
        <taxon>Bacillati</taxon>
        <taxon>Actinomycetota</taxon>
        <taxon>Actinomycetes</taxon>
        <taxon>Jatrophihabitantales</taxon>
        <taxon>Jatrophihabitantaceae</taxon>
        <taxon>Jatrophihabitans</taxon>
    </lineage>
</organism>
<proteinExistence type="predicted"/>
<feature type="domain" description="Core-binding (CB)" evidence="6">
    <location>
        <begin position="9"/>
        <end position="100"/>
    </location>
</feature>